<dbReference type="EMBL" id="JANAKD010000095">
    <property type="protein sequence ID" value="KAJ3497696.1"/>
    <property type="molecule type" value="Genomic_DNA"/>
</dbReference>
<organism evidence="1 2">
    <name type="scientific">Lecanicillium saksenae</name>
    <dbReference type="NCBI Taxonomy" id="468837"/>
    <lineage>
        <taxon>Eukaryota</taxon>
        <taxon>Fungi</taxon>
        <taxon>Dikarya</taxon>
        <taxon>Ascomycota</taxon>
        <taxon>Pezizomycotina</taxon>
        <taxon>Sordariomycetes</taxon>
        <taxon>Hypocreomycetidae</taxon>
        <taxon>Hypocreales</taxon>
        <taxon>Cordycipitaceae</taxon>
        <taxon>Lecanicillium</taxon>
    </lineage>
</organism>
<reference evidence="1" key="1">
    <citation type="submission" date="2022-07" db="EMBL/GenBank/DDBJ databases">
        <title>Genome Sequence of Lecanicillium saksenae.</title>
        <authorList>
            <person name="Buettner E."/>
        </authorList>
    </citation>
    <scope>NUCLEOTIDE SEQUENCE</scope>
    <source>
        <strain evidence="1">VT-O1</strain>
    </source>
</reference>
<protein>
    <submittedName>
        <fullName evidence="1">Uncharacterized protein</fullName>
    </submittedName>
</protein>
<keyword evidence="2" id="KW-1185">Reference proteome</keyword>
<name>A0ACC1R3M6_9HYPO</name>
<gene>
    <name evidence="1" type="ORF">NLG97_g1710</name>
</gene>
<sequence>MPVAQRLYFVKLELLQLAEAVVKVTAAAAQELGYGQEPVLRREREQEQEQSTRLNWRWCGRQGREQVREQEQEQEQLLQLAPEWERVL</sequence>
<proteinExistence type="predicted"/>
<comment type="caution">
    <text evidence="1">The sequence shown here is derived from an EMBL/GenBank/DDBJ whole genome shotgun (WGS) entry which is preliminary data.</text>
</comment>
<dbReference type="Proteomes" id="UP001148737">
    <property type="component" value="Unassembled WGS sequence"/>
</dbReference>
<accession>A0ACC1R3M6</accession>
<evidence type="ECO:0000313" key="2">
    <source>
        <dbReference type="Proteomes" id="UP001148737"/>
    </source>
</evidence>
<evidence type="ECO:0000313" key="1">
    <source>
        <dbReference type="EMBL" id="KAJ3497696.1"/>
    </source>
</evidence>